<dbReference type="SUPFAM" id="SSF46785">
    <property type="entry name" value="Winged helix' DNA-binding domain"/>
    <property type="match status" value="1"/>
</dbReference>
<dbReference type="SUPFAM" id="SSF53850">
    <property type="entry name" value="Periplasmic binding protein-like II"/>
    <property type="match status" value="1"/>
</dbReference>
<dbReference type="Pfam" id="PF00126">
    <property type="entry name" value="HTH_1"/>
    <property type="match status" value="1"/>
</dbReference>
<sequence>MNLRSVDLNLLVILGALLDEAHVSRAAERLGLSQPATSGALDRCRQLFGDPLLERSRGGMRPTPRAEALREPLKAVLEELRALVGAPEPDPARLRQTVRLVMADLPTSTVVGPLYARLAKSAPGITLAVQPWHGAAAALEALARGAADLAVSVFPTVDAGFRREELLREEYRVLMRRGHPAASHFGLEEWLAWPHLLVSGRGGTQGSLDEVLARLGRTRRVGLVVPSFTMAPAAVAGSDLIAMLPTRCLPSDAESFAILEPPITVEGFPLHLAWHRRRDGDTGLRHVAGLIRDLFAEERPPP</sequence>
<evidence type="ECO:0000256" key="4">
    <source>
        <dbReference type="ARBA" id="ARBA00023163"/>
    </source>
</evidence>
<comment type="similarity">
    <text evidence="1">Belongs to the LysR transcriptional regulatory family.</text>
</comment>
<dbReference type="Pfam" id="PF03466">
    <property type="entry name" value="LysR_substrate"/>
    <property type="match status" value="1"/>
</dbReference>
<dbReference type="CDD" id="cd08417">
    <property type="entry name" value="PBP2_Nitroaromatics_like"/>
    <property type="match status" value="1"/>
</dbReference>
<keyword evidence="7" id="KW-1185">Reference proteome</keyword>
<name>A0A1M6B6P5_9PROT</name>
<evidence type="ECO:0000256" key="1">
    <source>
        <dbReference type="ARBA" id="ARBA00009437"/>
    </source>
</evidence>
<feature type="domain" description="HTH lysR-type" evidence="5">
    <location>
        <begin position="6"/>
        <end position="63"/>
    </location>
</feature>
<evidence type="ECO:0000313" key="6">
    <source>
        <dbReference type="EMBL" id="SHI44402.1"/>
    </source>
</evidence>
<dbReference type="GO" id="GO:0003677">
    <property type="term" value="F:DNA binding"/>
    <property type="evidence" value="ECO:0007669"/>
    <property type="project" value="UniProtKB-KW"/>
</dbReference>
<dbReference type="OrthoDB" id="9774011at2"/>
<protein>
    <submittedName>
        <fullName evidence="6">DNA-binding transcriptional regulator, LysR family</fullName>
    </submittedName>
</protein>
<dbReference type="InterPro" id="IPR036390">
    <property type="entry name" value="WH_DNA-bd_sf"/>
</dbReference>
<dbReference type="InterPro" id="IPR037402">
    <property type="entry name" value="YidZ_PBP2"/>
</dbReference>
<dbReference type="AlphaFoldDB" id="A0A1M6B6P5"/>
<gene>
    <name evidence="6" type="ORF">SAMN02745194_00382</name>
</gene>
<dbReference type="PROSITE" id="PS50931">
    <property type="entry name" value="HTH_LYSR"/>
    <property type="match status" value="1"/>
</dbReference>
<evidence type="ECO:0000259" key="5">
    <source>
        <dbReference type="PROSITE" id="PS50931"/>
    </source>
</evidence>
<evidence type="ECO:0000256" key="3">
    <source>
        <dbReference type="ARBA" id="ARBA00023125"/>
    </source>
</evidence>
<dbReference type="PANTHER" id="PTHR30118:SF15">
    <property type="entry name" value="TRANSCRIPTIONAL REGULATORY PROTEIN"/>
    <property type="match status" value="1"/>
</dbReference>
<dbReference type="EMBL" id="FQZF01000002">
    <property type="protein sequence ID" value="SHI44402.1"/>
    <property type="molecule type" value="Genomic_DNA"/>
</dbReference>
<dbReference type="RefSeq" id="WP_073130806.1">
    <property type="nucleotide sequence ID" value="NZ_FQZF01000002.1"/>
</dbReference>
<evidence type="ECO:0000256" key="2">
    <source>
        <dbReference type="ARBA" id="ARBA00023015"/>
    </source>
</evidence>
<organism evidence="6 7">
    <name type="scientific">Muricoccus roseus</name>
    <dbReference type="NCBI Taxonomy" id="198092"/>
    <lineage>
        <taxon>Bacteria</taxon>
        <taxon>Pseudomonadati</taxon>
        <taxon>Pseudomonadota</taxon>
        <taxon>Alphaproteobacteria</taxon>
        <taxon>Acetobacterales</taxon>
        <taxon>Roseomonadaceae</taxon>
        <taxon>Muricoccus</taxon>
    </lineage>
</organism>
<dbReference type="InterPro" id="IPR000847">
    <property type="entry name" value="LysR_HTH_N"/>
</dbReference>
<dbReference type="Gene3D" id="3.40.190.10">
    <property type="entry name" value="Periplasmic binding protein-like II"/>
    <property type="match status" value="2"/>
</dbReference>
<proteinExistence type="inferred from homology"/>
<dbReference type="InterPro" id="IPR050389">
    <property type="entry name" value="LysR-type_TF"/>
</dbReference>
<dbReference type="GO" id="GO:0003700">
    <property type="term" value="F:DNA-binding transcription factor activity"/>
    <property type="evidence" value="ECO:0007669"/>
    <property type="project" value="InterPro"/>
</dbReference>
<keyword evidence="3 6" id="KW-0238">DNA-binding</keyword>
<dbReference type="InterPro" id="IPR036388">
    <property type="entry name" value="WH-like_DNA-bd_sf"/>
</dbReference>
<dbReference type="Gene3D" id="1.10.10.10">
    <property type="entry name" value="Winged helix-like DNA-binding domain superfamily/Winged helix DNA-binding domain"/>
    <property type="match status" value="1"/>
</dbReference>
<reference evidence="6 7" key="1">
    <citation type="submission" date="2016-11" db="EMBL/GenBank/DDBJ databases">
        <authorList>
            <person name="Jaros S."/>
            <person name="Januszkiewicz K."/>
            <person name="Wedrychowicz H."/>
        </authorList>
    </citation>
    <scope>NUCLEOTIDE SEQUENCE [LARGE SCALE GENOMIC DNA]</scope>
    <source>
        <strain evidence="6 7">DSM 14916</strain>
    </source>
</reference>
<accession>A0A1M6B6P5</accession>
<keyword evidence="4" id="KW-0804">Transcription</keyword>
<evidence type="ECO:0000313" key="7">
    <source>
        <dbReference type="Proteomes" id="UP000184387"/>
    </source>
</evidence>
<keyword evidence="2" id="KW-0805">Transcription regulation</keyword>
<dbReference type="InterPro" id="IPR005119">
    <property type="entry name" value="LysR_subst-bd"/>
</dbReference>
<dbReference type="Proteomes" id="UP000184387">
    <property type="component" value="Unassembled WGS sequence"/>
</dbReference>
<dbReference type="PANTHER" id="PTHR30118">
    <property type="entry name" value="HTH-TYPE TRANSCRIPTIONAL REGULATOR LEUO-RELATED"/>
    <property type="match status" value="1"/>
</dbReference>